<evidence type="ECO:0000313" key="2">
    <source>
        <dbReference type="EMBL" id="CAB5144740.1"/>
    </source>
</evidence>
<dbReference type="GO" id="GO:0030288">
    <property type="term" value="C:outer membrane-bounded periplasmic space"/>
    <property type="evidence" value="ECO:0007669"/>
    <property type="project" value="TreeGrafter"/>
</dbReference>
<accession>A0A6J7W926</accession>
<sequence>MVIYQGVSGCIQPRTDLNRGTPSRFSLNRKRELVSTKIKFVASVAGTVLAVSLIATLPTSASAAVNASTATSAADFGGLDGLVAAAQKEGTLNLIATPRDWADYGDAIDIFSKAFGIKIVSDNPDGSSAQEIAAIQTTKNMAKMPDVVDIGASYVSSAAGLFANYKVTTWDSIPSDWKDPNGNWFGGYAGKLAMSYDASVTPAPTSIASLNNPAYKGMFAIAGDPTSAQQALISVFAVNAAKGGTLTNVKAGVDFFHVLKSAGIFVPVKADATNYAAGAYKISLQWDYNAHGGIAGAAAIGKPQKWVYPTDVNIQGTPYILAINATAPHPAAARLWEEYMLSGVRGKLAKDITTSLTKRGGAYIMRQIMGGQNVYIMGGAHPITEKAMKVKRTNVVPPTDVTIPSSWAKVVAPSVANQEAALTVLKNSWPNI</sequence>
<organism evidence="2">
    <name type="scientific">freshwater metagenome</name>
    <dbReference type="NCBI Taxonomy" id="449393"/>
    <lineage>
        <taxon>unclassified sequences</taxon>
        <taxon>metagenomes</taxon>
        <taxon>ecological metagenomes</taxon>
    </lineage>
</organism>
<dbReference type="PANTHER" id="PTHR30006:SF2">
    <property type="entry name" value="ABC TRANSPORTER SUBSTRATE-BINDING PROTEIN"/>
    <property type="match status" value="1"/>
</dbReference>
<dbReference type="EMBL" id="CAFBRZ010000011">
    <property type="protein sequence ID" value="CAB5144740.1"/>
    <property type="molecule type" value="Genomic_DNA"/>
</dbReference>
<name>A0A6J7W926_9ZZZZ</name>
<gene>
    <name evidence="2" type="ORF">UFOPK4444_00289</name>
</gene>
<dbReference type="GO" id="GO:0030976">
    <property type="term" value="F:thiamine pyrophosphate binding"/>
    <property type="evidence" value="ECO:0007669"/>
    <property type="project" value="TreeGrafter"/>
</dbReference>
<dbReference type="SUPFAM" id="SSF53850">
    <property type="entry name" value="Periplasmic binding protein-like II"/>
    <property type="match status" value="1"/>
</dbReference>
<reference evidence="2" key="1">
    <citation type="submission" date="2020-05" db="EMBL/GenBank/DDBJ databases">
        <authorList>
            <person name="Chiriac C."/>
            <person name="Salcher M."/>
            <person name="Ghai R."/>
            <person name="Kavagutti S V."/>
        </authorList>
    </citation>
    <scope>NUCLEOTIDE SEQUENCE</scope>
</reference>
<dbReference type="PANTHER" id="PTHR30006">
    <property type="entry name" value="THIAMINE-BINDING PERIPLASMIC PROTEIN-RELATED"/>
    <property type="match status" value="1"/>
</dbReference>
<dbReference type="GO" id="GO:0015888">
    <property type="term" value="P:thiamine transport"/>
    <property type="evidence" value="ECO:0007669"/>
    <property type="project" value="TreeGrafter"/>
</dbReference>
<dbReference type="AlphaFoldDB" id="A0A6J7W926"/>
<keyword evidence="1" id="KW-0732">Signal</keyword>
<evidence type="ECO:0000256" key="1">
    <source>
        <dbReference type="ARBA" id="ARBA00022729"/>
    </source>
</evidence>
<dbReference type="GO" id="GO:0030975">
    <property type="term" value="F:thiamine binding"/>
    <property type="evidence" value="ECO:0007669"/>
    <property type="project" value="TreeGrafter"/>
</dbReference>
<protein>
    <submittedName>
        <fullName evidence="2">Unannotated protein</fullName>
    </submittedName>
</protein>
<proteinExistence type="predicted"/>
<dbReference type="Gene3D" id="3.40.190.10">
    <property type="entry name" value="Periplasmic binding protein-like II"/>
    <property type="match status" value="2"/>
</dbReference>
<dbReference type="Pfam" id="PF13343">
    <property type="entry name" value="SBP_bac_6"/>
    <property type="match status" value="1"/>
</dbReference>